<dbReference type="OrthoDB" id="6511194at2759"/>
<keyword evidence="2" id="KW-1185">Reference proteome</keyword>
<dbReference type="AlphaFoldDB" id="A0A165KJ05"/>
<evidence type="ECO:0000313" key="1">
    <source>
        <dbReference type="EMBL" id="KZT63198.1"/>
    </source>
</evidence>
<sequence length="248" mass="28555">MSTAKMGYICAKDIVDFVSTPEMHEKLGGKMTISEWTARRWLHKLDWRYKKLTNGMYIDGHECPDFGFPVPGGHPFHLITQTQDESIYYAHNRRKTKWTHSSERPKPVCKGEGPLIMPGKNCDGYFSMDEPLEQVDKAIDIFEARMNGFATGLWLFDNAPSHQKRAADALSAHYMLKNPLQTWVPKGGAHMRPGQLPNGLLQHFYFPDDYPQYPGWFKGMEMIIQEHGLWPDDGWLKVQCNGFNFIQS</sequence>
<dbReference type="Proteomes" id="UP000076727">
    <property type="component" value="Unassembled WGS sequence"/>
</dbReference>
<proteinExistence type="predicted"/>
<protein>
    <submittedName>
        <fullName evidence="1">Uncharacterized protein</fullName>
    </submittedName>
</protein>
<organism evidence="1 2">
    <name type="scientific">Daedalea quercina L-15889</name>
    <dbReference type="NCBI Taxonomy" id="1314783"/>
    <lineage>
        <taxon>Eukaryota</taxon>
        <taxon>Fungi</taxon>
        <taxon>Dikarya</taxon>
        <taxon>Basidiomycota</taxon>
        <taxon>Agaricomycotina</taxon>
        <taxon>Agaricomycetes</taxon>
        <taxon>Polyporales</taxon>
        <taxon>Fomitopsis</taxon>
    </lineage>
</organism>
<dbReference type="PANTHER" id="PTHR35871">
    <property type="entry name" value="EXPRESSED PROTEIN"/>
    <property type="match status" value="1"/>
</dbReference>
<dbReference type="PANTHER" id="PTHR35871:SF1">
    <property type="entry name" value="CXC1-LIKE CYSTEINE CLUSTER ASSOCIATED WITH KDZ TRANSPOSASES DOMAIN-CONTAINING PROTEIN"/>
    <property type="match status" value="1"/>
</dbReference>
<evidence type="ECO:0000313" key="2">
    <source>
        <dbReference type="Proteomes" id="UP000076727"/>
    </source>
</evidence>
<gene>
    <name evidence="1" type="ORF">DAEQUDRAFT_747909</name>
</gene>
<reference evidence="1 2" key="1">
    <citation type="journal article" date="2016" name="Mol. Biol. Evol.">
        <title>Comparative Genomics of Early-Diverging Mushroom-Forming Fungi Provides Insights into the Origins of Lignocellulose Decay Capabilities.</title>
        <authorList>
            <person name="Nagy L.G."/>
            <person name="Riley R."/>
            <person name="Tritt A."/>
            <person name="Adam C."/>
            <person name="Daum C."/>
            <person name="Floudas D."/>
            <person name="Sun H."/>
            <person name="Yadav J.S."/>
            <person name="Pangilinan J."/>
            <person name="Larsson K.H."/>
            <person name="Matsuura K."/>
            <person name="Barry K."/>
            <person name="Labutti K."/>
            <person name="Kuo R."/>
            <person name="Ohm R.A."/>
            <person name="Bhattacharya S.S."/>
            <person name="Shirouzu T."/>
            <person name="Yoshinaga Y."/>
            <person name="Martin F.M."/>
            <person name="Grigoriev I.V."/>
            <person name="Hibbett D.S."/>
        </authorList>
    </citation>
    <scope>NUCLEOTIDE SEQUENCE [LARGE SCALE GENOMIC DNA]</scope>
    <source>
        <strain evidence="1 2">L-15889</strain>
    </source>
</reference>
<accession>A0A165KJ05</accession>
<dbReference type="EMBL" id="KV429219">
    <property type="protein sequence ID" value="KZT63198.1"/>
    <property type="molecule type" value="Genomic_DNA"/>
</dbReference>
<name>A0A165KJ05_9APHY</name>